<evidence type="ECO:0000313" key="2">
    <source>
        <dbReference type="Proteomes" id="UP001374599"/>
    </source>
</evidence>
<evidence type="ECO:0000313" key="1">
    <source>
        <dbReference type="EMBL" id="GMQ64041.1"/>
    </source>
</evidence>
<gene>
    <name evidence="1" type="ORF">AN2V17_32780</name>
</gene>
<sequence length="239" mass="27635">MPYCAKCGVEVDNNIKKCPLCDFPIPDVGQEIDEQSINVFPEAENIYKDRVSIVKNKVFFIFEIILIFAIPILISIRVFYPSITLKINYIINCIIASVFYLFFLFGYLRIYYNILGIGLISIVLTYKLDSIDNNISWFYSYAILIILLVMAILYICVFLYKRSKKENKAIYILNYIFEGIGLLCLGIDSIISYRINNMIKPSWSIIVLISSVAISLLILGLYHGLPDRVRNKIRRKLHV</sequence>
<dbReference type="EMBL" id="BTPU01000060">
    <property type="protein sequence ID" value="GMQ64041.1"/>
    <property type="molecule type" value="Genomic_DNA"/>
</dbReference>
<organism evidence="1 2">
    <name type="scientific">Vallitalea maricola</name>
    <dbReference type="NCBI Taxonomy" id="3074433"/>
    <lineage>
        <taxon>Bacteria</taxon>
        <taxon>Bacillati</taxon>
        <taxon>Bacillota</taxon>
        <taxon>Clostridia</taxon>
        <taxon>Lachnospirales</taxon>
        <taxon>Vallitaleaceae</taxon>
        <taxon>Vallitalea</taxon>
    </lineage>
</organism>
<reference evidence="1" key="1">
    <citation type="submission" date="2023-09" db="EMBL/GenBank/DDBJ databases">
        <title>Vallitalea sediminicola and Vallitalea maricola sp. nov., anaerobic bacteria isolated from marine sediment.</title>
        <authorList>
            <person name="Hirano S."/>
            <person name="Maeda A."/>
            <person name="Terahara T."/>
            <person name="Mori K."/>
            <person name="Hamada M."/>
            <person name="Matsumoto R."/>
            <person name="Kobayashi T."/>
        </authorList>
    </citation>
    <scope>NUCLEOTIDE SEQUENCE</scope>
    <source>
        <strain evidence="1">AN17-2</strain>
    </source>
</reference>
<comment type="caution">
    <text evidence="1">The sequence shown here is derived from an EMBL/GenBank/DDBJ whole genome shotgun (WGS) entry which is preliminary data.</text>
</comment>
<accession>A0ACB5UNJ1</accession>
<proteinExistence type="predicted"/>
<dbReference type="Proteomes" id="UP001374599">
    <property type="component" value="Unassembled WGS sequence"/>
</dbReference>
<name>A0ACB5UNJ1_9FIRM</name>
<protein>
    <submittedName>
        <fullName evidence="1">Uncharacterized protein</fullName>
    </submittedName>
</protein>
<keyword evidence="2" id="KW-1185">Reference proteome</keyword>